<gene>
    <name evidence="8" type="ORF">ATO10_05032</name>
</gene>
<dbReference type="PANTHER" id="PTHR38596:SF1">
    <property type="entry name" value="UPF0114 PROTEIN YQHA"/>
    <property type="match status" value="1"/>
</dbReference>
<dbReference type="PATRIC" id="fig|1461693.3.peg.1024"/>
<proteinExistence type="inferred from homology"/>
<accession>A0A058ZQ17</accession>
<dbReference type="Proteomes" id="UP000024836">
    <property type="component" value="Unassembled WGS sequence"/>
</dbReference>
<keyword evidence="4 7" id="KW-0812">Transmembrane</keyword>
<evidence type="ECO:0000313" key="8">
    <source>
        <dbReference type="EMBL" id="KCV82946.1"/>
    </source>
</evidence>
<dbReference type="GO" id="GO:0005886">
    <property type="term" value="C:plasma membrane"/>
    <property type="evidence" value="ECO:0007669"/>
    <property type="project" value="UniProtKB-SubCell"/>
</dbReference>
<dbReference type="NCBIfam" id="TIGR00645">
    <property type="entry name" value="HI0507"/>
    <property type="match status" value="1"/>
</dbReference>
<evidence type="ECO:0000256" key="7">
    <source>
        <dbReference type="HAMAP-Rule" id="MF_00143"/>
    </source>
</evidence>
<dbReference type="InterPro" id="IPR005134">
    <property type="entry name" value="UPF0114"/>
</dbReference>
<dbReference type="EMBL" id="AQQY01000002">
    <property type="protein sequence ID" value="KCV82946.1"/>
    <property type="molecule type" value="Genomic_DNA"/>
</dbReference>
<organism evidence="8 9">
    <name type="scientific">Actibacterium atlanticum</name>
    <dbReference type="NCBI Taxonomy" id="1461693"/>
    <lineage>
        <taxon>Bacteria</taxon>
        <taxon>Pseudomonadati</taxon>
        <taxon>Pseudomonadota</taxon>
        <taxon>Alphaproteobacteria</taxon>
        <taxon>Rhodobacterales</taxon>
        <taxon>Roseobacteraceae</taxon>
        <taxon>Actibacterium</taxon>
    </lineage>
</organism>
<feature type="transmembrane region" description="Helical" evidence="7">
    <location>
        <begin position="20"/>
        <end position="40"/>
    </location>
</feature>
<sequence>MADKSGLERSFEQTLFGSRWLMAPMYLGLVVSLGMLTIVFCRELLYYAPQVLSMTADKAILVVLTLIDLTLAANLLVIVLFSGYENFVSKLDIDDGGDRPSWMGTVDFGGLKMKLIASIVAISAIHLLKQFMEIGKNGSPVQEVELKWMVVIHMVFVASGVLMAAMDWMTARSAKKY</sequence>
<comment type="similarity">
    <text evidence="2 7">Belongs to the UPF0114 family.</text>
</comment>
<evidence type="ECO:0000313" key="9">
    <source>
        <dbReference type="Proteomes" id="UP000024836"/>
    </source>
</evidence>
<dbReference type="HAMAP" id="MF_00143">
    <property type="entry name" value="UPF0114"/>
    <property type="match status" value="1"/>
</dbReference>
<dbReference type="STRING" id="1461693.ATO10_05032"/>
<keyword evidence="6 7" id="KW-0472">Membrane</keyword>
<evidence type="ECO:0000256" key="3">
    <source>
        <dbReference type="ARBA" id="ARBA00022475"/>
    </source>
</evidence>
<name>A0A058ZQ17_9RHOB</name>
<keyword evidence="5 7" id="KW-1133">Transmembrane helix</keyword>
<dbReference type="eggNOG" id="COG2862">
    <property type="taxonomic scope" value="Bacteria"/>
</dbReference>
<comment type="subcellular location">
    <subcellularLocation>
        <location evidence="1 7">Cell membrane</location>
        <topology evidence="1 7">Multi-pass membrane protein</topology>
    </subcellularLocation>
</comment>
<comment type="caution">
    <text evidence="8">The sequence shown here is derived from an EMBL/GenBank/DDBJ whole genome shotgun (WGS) entry which is preliminary data.</text>
</comment>
<feature type="transmembrane region" description="Helical" evidence="7">
    <location>
        <begin position="111"/>
        <end position="128"/>
    </location>
</feature>
<dbReference type="PANTHER" id="PTHR38596">
    <property type="entry name" value="UPF0114 PROTEIN YQHA"/>
    <property type="match status" value="1"/>
</dbReference>
<evidence type="ECO:0000256" key="6">
    <source>
        <dbReference type="ARBA" id="ARBA00023136"/>
    </source>
</evidence>
<feature type="transmembrane region" description="Helical" evidence="7">
    <location>
        <begin position="148"/>
        <end position="169"/>
    </location>
</feature>
<evidence type="ECO:0000256" key="1">
    <source>
        <dbReference type="ARBA" id="ARBA00004651"/>
    </source>
</evidence>
<dbReference type="AlphaFoldDB" id="A0A058ZQ17"/>
<dbReference type="Pfam" id="PF03350">
    <property type="entry name" value="UPF0114"/>
    <property type="match status" value="1"/>
</dbReference>
<evidence type="ECO:0000256" key="2">
    <source>
        <dbReference type="ARBA" id="ARBA00005774"/>
    </source>
</evidence>
<feature type="transmembrane region" description="Helical" evidence="7">
    <location>
        <begin position="60"/>
        <end position="81"/>
    </location>
</feature>
<dbReference type="OrthoDB" id="9783569at2"/>
<protein>
    <recommendedName>
        <fullName evidence="7">UPF0114 protein ATO10_05032</fullName>
    </recommendedName>
</protein>
<evidence type="ECO:0000256" key="4">
    <source>
        <dbReference type="ARBA" id="ARBA00022692"/>
    </source>
</evidence>
<keyword evidence="3 7" id="KW-1003">Cell membrane</keyword>
<keyword evidence="9" id="KW-1185">Reference proteome</keyword>
<evidence type="ECO:0000256" key="5">
    <source>
        <dbReference type="ARBA" id="ARBA00022989"/>
    </source>
</evidence>
<reference evidence="8 9" key="1">
    <citation type="submission" date="2013-04" db="EMBL/GenBank/DDBJ databases">
        <title>Shimia sp. 22II-S11-Z10 Genome Sequencing.</title>
        <authorList>
            <person name="Lai Q."/>
            <person name="Li G."/>
            <person name="Shao Z."/>
        </authorList>
    </citation>
    <scope>NUCLEOTIDE SEQUENCE [LARGE SCALE GENOMIC DNA]</scope>
    <source>
        <strain evidence="9">22II-S11-Z10</strain>
    </source>
</reference>
<dbReference type="InterPro" id="IPR020761">
    <property type="entry name" value="UPF0114_bac"/>
</dbReference>